<comment type="caution">
    <text evidence="2">The sequence shown here is derived from an EMBL/GenBank/DDBJ whole genome shotgun (WGS) entry which is preliminary data.</text>
</comment>
<keyword evidence="3" id="KW-1185">Reference proteome</keyword>
<accession>A0ABQ2LCQ0</accession>
<proteinExistence type="predicted"/>
<dbReference type="RefSeq" id="WP_188873709.1">
    <property type="nucleotide sequence ID" value="NZ_BMOV01000004.1"/>
</dbReference>
<protein>
    <submittedName>
        <fullName evidence="2">Alpha/beta hydrolase</fullName>
    </submittedName>
</protein>
<dbReference type="SUPFAM" id="SSF53474">
    <property type="entry name" value="alpha/beta-Hydrolases"/>
    <property type="match status" value="1"/>
</dbReference>
<dbReference type="InterPro" id="IPR051321">
    <property type="entry name" value="PHA/PHB_synthase"/>
</dbReference>
<evidence type="ECO:0000313" key="3">
    <source>
        <dbReference type="Proteomes" id="UP000602381"/>
    </source>
</evidence>
<dbReference type="Gene3D" id="3.40.50.1820">
    <property type="entry name" value="alpha/beta hydrolase"/>
    <property type="match status" value="1"/>
</dbReference>
<dbReference type="InterPro" id="IPR029058">
    <property type="entry name" value="AB_hydrolase_fold"/>
</dbReference>
<dbReference type="PANTHER" id="PTHR36837:SF2">
    <property type="entry name" value="POLY(3-HYDROXYALKANOATE) POLYMERASE SUBUNIT PHAC"/>
    <property type="match status" value="1"/>
</dbReference>
<name>A0ABQ2LCQ0_9PROT</name>
<dbReference type="EMBL" id="BMOV01000004">
    <property type="protein sequence ID" value="GGO11009.1"/>
    <property type="molecule type" value="Genomic_DNA"/>
</dbReference>
<feature type="region of interest" description="Disordered" evidence="1">
    <location>
        <begin position="1"/>
        <end position="37"/>
    </location>
</feature>
<keyword evidence="2" id="KW-0378">Hydrolase</keyword>
<organism evidence="2 3">
    <name type="scientific">Iodidimonas muriae</name>
    <dbReference type="NCBI Taxonomy" id="261467"/>
    <lineage>
        <taxon>Bacteria</taxon>
        <taxon>Pseudomonadati</taxon>
        <taxon>Pseudomonadota</taxon>
        <taxon>Alphaproteobacteria</taxon>
        <taxon>Iodidimonadales</taxon>
        <taxon>Iodidimonadaceae</taxon>
        <taxon>Iodidimonas</taxon>
    </lineage>
</organism>
<dbReference type="GO" id="GO:0016787">
    <property type="term" value="F:hydrolase activity"/>
    <property type="evidence" value="ECO:0007669"/>
    <property type="project" value="UniProtKB-KW"/>
</dbReference>
<dbReference type="PANTHER" id="PTHR36837">
    <property type="entry name" value="POLY(3-HYDROXYALKANOATE) POLYMERASE SUBUNIT PHAC"/>
    <property type="match status" value="1"/>
</dbReference>
<evidence type="ECO:0000313" key="2">
    <source>
        <dbReference type="EMBL" id="GGO11009.1"/>
    </source>
</evidence>
<reference evidence="3" key="1">
    <citation type="journal article" date="2019" name="Int. J. Syst. Evol. Microbiol.">
        <title>The Global Catalogue of Microorganisms (GCM) 10K type strain sequencing project: providing services to taxonomists for standard genome sequencing and annotation.</title>
        <authorList>
            <consortium name="The Broad Institute Genomics Platform"/>
            <consortium name="The Broad Institute Genome Sequencing Center for Infectious Disease"/>
            <person name="Wu L."/>
            <person name="Ma J."/>
        </authorList>
    </citation>
    <scope>NUCLEOTIDE SEQUENCE [LARGE SCALE GENOMIC DNA]</scope>
    <source>
        <strain evidence="3">JCM 17843</strain>
    </source>
</reference>
<gene>
    <name evidence="2" type="ORF">GCM10007972_14420</name>
</gene>
<evidence type="ECO:0000256" key="1">
    <source>
        <dbReference type="SAM" id="MobiDB-lite"/>
    </source>
</evidence>
<dbReference type="Proteomes" id="UP000602381">
    <property type="component" value="Unassembled WGS sequence"/>
</dbReference>
<sequence length="389" mass="41540">MQHFGAKVQHKRMAKTDRTIFSATDQPPSGRGAAALSKGVRRGPHPFGLHLGNMICASAGNPAQLAAALAGVEAWRGHAFCRPEHQMPIRLTMGTMNIRDYGGGGPPVLLVPSLVNPAYILDLLPQNSLIGALRAQGLAPLLLDWGQPGEEEQGFGLAHYVDRISQSIAALAEAFGRPISVVGYCMGGTLSLAASLMDSRHISRLALLAAPWDFHAHAARHRSLAAMALSLVPVIERLGHAPVDLIQSFFTGLNPSASLLKFARFSRLDPQSTEAELFVALEDWANNGPPLAGPVAIEVLRDWYALNMPGQGGWLLKDRLVQPKACRLPVFAAVPKRDVIVPPPSALGLAGGLACDALIRPGSGHVGMVVGRRARVDLWDPLAHWLLAQ</sequence>